<dbReference type="GO" id="GO:0008168">
    <property type="term" value="F:methyltransferase activity"/>
    <property type="evidence" value="ECO:0007669"/>
    <property type="project" value="UniProtKB-KW"/>
</dbReference>
<organism evidence="3 4">
    <name type="scientific">Leptobacterium flavescens</name>
    <dbReference type="NCBI Taxonomy" id="472055"/>
    <lineage>
        <taxon>Bacteria</taxon>
        <taxon>Pseudomonadati</taxon>
        <taxon>Bacteroidota</taxon>
        <taxon>Flavobacteriia</taxon>
        <taxon>Flavobacteriales</taxon>
        <taxon>Flavobacteriaceae</taxon>
        <taxon>Leptobacterium</taxon>
    </lineage>
</organism>
<evidence type="ECO:0000313" key="4">
    <source>
        <dbReference type="Proteomes" id="UP000468581"/>
    </source>
</evidence>
<evidence type="ECO:0000256" key="2">
    <source>
        <dbReference type="ARBA" id="ARBA00022679"/>
    </source>
</evidence>
<evidence type="ECO:0000256" key="1">
    <source>
        <dbReference type="ARBA" id="ARBA00022603"/>
    </source>
</evidence>
<dbReference type="RefSeq" id="WP_163607965.1">
    <property type="nucleotide sequence ID" value="NZ_JAABOO010000003.1"/>
</dbReference>
<dbReference type="Pfam" id="PF04072">
    <property type="entry name" value="LCM"/>
    <property type="match status" value="1"/>
</dbReference>
<dbReference type="SUPFAM" id="SSF53335">
    <property type="entry name" value="S-adenosyl-L-methionine-dependent methyltransferases"/>
    <property type="match status" value="1"/>
</dbReference>
<dbReference type="Gene3D" id="3.40.50.150">
    <property type="entry name" value="Vaccinia Virus protein VP39"/>
    <property type="match status" value="1"/>
</dbReference>
<protein>
    <submittedName>
        <fullName evidence="3">Adenosine deaminase</fullName>
    </submittedName>
</protein>
<dbReference type="InterPro" id="IPR029063">
    <property type="entry name" value="SAM-dependent_MTases_sf"/>
</dbReference>
<accession>A0A6P0UV38</accession>
<keyword evidence="2" id="KW-0808">Transferase</keyword>
<dbReference type="AlphaFoldDB" id="A0A6P0UV38"/>
<name>A0A6P0UV38_9FLAO</name>
<keyword evidence="4" id="KW-1185">Reference proteome</keyword>
<gene>
    <name evidence="3" type="ORF">GWK08_14600</name>
</gene>
<keyword evidence="1" id="KW-0489">Methyltransferase</keyword>
<dbReference type="InterPro" id="IPR007213">
    <property type="entry name" value="Ppm1/Ppm2/Tcmp"/>
</dbReference>
<dbReference type="EMBL" id="JAABOO010000003">
    <property type="protein sequence ID" value="NER14683.1"/>
    <property type="molecule type" value="Genomic_DNA"/>
</dbReference>
<dbReference type="GO" id="GO:0032259">
    <property type="term" value="P:methylation"/>
    <property type="evidence" value="ECO:0007669"/>
    <property type="project" value="UniProtKB-KW"/>
</dbReference>
<dbReference type="Proteomes" id="UP000468581">
    <property type="component" value="Unassembled WGS sequence"/>
</dbReference>
<sequence length="277" mass="32786">MSNRIEIHETAFVTSTYRASEENISKDIYAKLWNNKKTDQWIADYAETVSRHDPFLHCLRNRYFYDKISELAKQNQIEVLINFGSGFSMYPFLLGEDLINIEIDKPDIVQYKKKRIQELQSNGQLPSREIHYIGTDFNKDYEEKLISEINAIKKDKTSFILIEGVLFFLNRDDTKRLFQLFGKIQNSGDYVGSVSYTEAIEEVSAFKKLISFFEEKVVPNERFEYQTISNSFYHNIEGYRLEDHMDCFELAAKYASHKKQMDREEVLDENMYLLKKQ</sequence>
<comment type="caution">
    <text evidence="3">The sequence shown here is derived from an EMBL/GenBank/DDBJ whole genome shotgun (WGS) entry which is preliminary data.</text>
</comment>
<reference evidence="3 4" key="1">
    <citation type="submission" date="2020-01" db="EMBL/GenBank/DDBJ databases">
        <title>Leptobacterium flavescens.</title>
        <authorList>
            <person name="Wang G."/>
        </authorList>
    </citation>
    <scope>NUCLEOTIDE SEQUENCE [LARGE SCALE GENOMIC DNA]</scope>
    <source>
        <strain evidence="3 4">KCTC 22160</strain>
    </source>
</reference>
<proteinExistence type="predicted"/>
<evidence type="ECO:0000313" key="3">
    <source>
        <dbReference type="EMBL" id="NER14683.1"/>
    </source>
</evidence>